<evidence type="ECO:0000313" key="1">
    <source>
        <dbReference type="EMBL" id="ABQ51964.1"/>
    </source>
</evidence>
<dbReference type="EMBL" id="DQ288858">
    <property type="protein sequence ID" value="ABQ51964.1"/>
    <property type="molecule type" value="Genomic_DNA"/>
</dbReference>
<evidence type="ECO:0000313" key="2">
    <source>
        <dbReference type="Proteomes" id="UP000202782"/>
    </source>
</evidence>
<reference evidence="1 2" key="1">
    <citation type="journal article" date="2008" name="J. Microbiol.">
        <title>Molecular and phylogenetic characterization of Spodoptera litura granulovirus.</title>
        <authorList>
            <person name="Wang Y."/>
            <person name="Choi J.Y."/>
            <person name="Roh J.Y."/>
            <person name="Woo S.D."/>
            <person name="Jin B.R."/>
            <person name="Je Y.H."/>
        </authorList>
    </citation>
    <scope>NUCLEOTIDE SEQUENCE [LARGE SCALE GENOMIC DNA]</scope>
    <source>
        <strain evidence="1">SlGV-K1</strain>
    </source>
</reference>
<sequence>MDTGSQVRYTEALTNNFSIKRLTLLMSMQKIDDIISSLKVSKMLYIIFYGFIIDTNV</sequence>
<dbReference type="GeneID" id="5184138"/>
<keyword evidence="2" id="KW-1185">Reference proteome</keyword>
<dbReference type="Proteomes" id="UP000202782">
    <property type="component" value="Segment"/>
</dbReference>
<gene>
    <name evidence="1" type="primary">orf21</name>
    <name evidence="1" type="ORF">SlGVgp021</name>
</gene>
<dbReference type="RefSeq" id="YP_001256972.1">
    <property type="nucleotide sequence ID" value="NC_009503.1"/>
</dbReference>
<organism evidence="1 2">
    <name type="scientific">Spodoptera litura granulovirus</name>
    <dbReference type="NCBI Taxonomy" id="359919"/>
    <lineage>
        <taxon>Viruses</taxon>
        <taxon>Viruses incertae sedis</taxon>
        <taxon>Naldaviricetes</taxon>
        <taxon>Lefavirales</taxon>
        <taxon>Baculoviridae</taxon>
        <taxon>Betabaculovirus</taxon>
        <taxon>Betabaculovirus spliturae</taxon>
    </lineage>
</organism>
<accession>A5IZM3</accession>
<name>A5IZM3_9BBAC</name>
<protein>
    <submittedName>
        <fullName evidence="1">Uncharacterized protein</fullName>
    </submittedName>
</protein>
<dbReference type="KEGG" id="vg:5184138"/>
<proteinExistence type="predicted"/>